<keyword evidence="1" id="KW-0812">Transmembrane</keyword>
<evidence type="ECO:0000256" key="1">
    <source>
        <dbReference type="SAM" id="Phobius"/>
    </source>
</evidence>
<feature type="domain" description="GAF" evidence="2">
    <location>
        <begin position="177"/>
        <end position="346"/>
    </location>
</feature>
<dbReference type="InterPro" id="IPR029016">
    <property type="entry name" value="GAF-like_dom_sf"/>
</dbReference>
<dbReference type="SUPFAM" id="SSF55781">
    <property type="entry name" value="GAF domain-like"/>
    <property type="match status" value="1"/>
</dbReference>
<organism evidence="3">
    <name type="scientific">Rhizobium leguminosarum</name>
    <dbReference type="NCBI Taxonomy" id="384"/>
    <lineage>
        <taxon>Bacteria</taxon>
        <taxon>Pseudomonadati</taxon>
        <taxon>Pseudomonadota</taxon>
        <taxon>Alphaproteobacteria</taxon>
        <taxon>Hyphomicrobiales</taxon>
        <taxon>Rhizobiaceae</taxon>
        <taxon>Rhizobium/Agrobacterium group</taxon>
        <taxon>Rhizobium</taxon>
    </lineage>
</organism>
<feature type="transmembrane region" description="Helical" evidence="1">
    <location>
        <begin position="44"/>
        <end position="63"/>
    </location>
</feature>
<feature type="transmembrane region" description="Helical" evidence="1">
    <location>
        <begin position="69"/>
        <end position="92"/>
    </location>
</feature>
<dbReference type="AlphaFoldDB" id="A0A154IFD3"/>
<evidence type="ECO:0000259" key="2">
    <source>
        <dbReference type="SMART" id="SM00065"/>
    </source>
</evidence>
<gene>
    <name evidence="3" type="ORF">A4A59_23035</name>
</gene>
<dbReference type="Gene3D" id="3.30.450.40">
    <property type="match status" value="1"/>
</dbReference>
<name>A0A154IFD3_RHILE</name>
<dbReference type="InterPro" id="IPR003018">
    <property type="entry name" value="GAF"/>
</dbReference>
<proteinExistence type="predicted"/>
<comment type="caution">
    <text evidence="3">The sequence shown here is derived from an EMBL/GenBank/DDBJ whole genome shotgun (WGS) entry which is preliminary data.</text>
</comment>
<accession>A0A154IFD3</accession>
<reference evidence="3" key="1">
    <citation type="submission" date="2016-03" db="EMBL/GenBank/DDBJ databases">
        <title>Microsymbionts genomes from the relict species Vavilovia formosa.</title>
        <authorList>
            <person name="Chirak E."/>
            <person name="Kimeklis A."/>
            <person name="Kopat V."/>
            <person name="Andronov E."/>
        </authorList>
    </citation>
    <scope>NUCLEOTIDE SEQUENCE [LARGE SCALE GENOMIC DNA]</scope>
    <source>
        <strain evidence="3">Vaf12</strain>
    </source>
</reference>
<dbReference type="RefSeq" id="WP_062943067.1">
    <property type="nucleotide sequence ID" value="NZ_CP171844.1"/>
</dbReference>
<keyword evidence="1" id="KW-0472">Membrane</keyword>
<dbReference type="SMART" id="SM00065">
    <property type="entry name" value="GAF"/>
    <property type="match status" value="1"/>
</dbReference>
<keyword evidence="1" id="KW-1133">Transmembrane helix</keyword>
<sequence>MNEKGQPNKDSEAAADSDRLSQLRENIQTGFQDHAQRVKTANTFAKISLVVAGAALAGIGQFVPEPYQTIGRVIGVVGVGLAFLGGIWSYIVDESASPDLLSNAQRAIDEAAKVKSQLAAGQLQNQIDLERYAEDCLNYEEDIETLSQLYTTTGALREYAENEIVRYGGDINRATQNLRDLVARQVHELLSFHGGEHWTLSVYRATENTGRWQLDLIAGQRADRTAEARSHRSWGPGEGAVGHCFQLERELIIKNTQDREQANWFHIPAHLAQADDAKKYVSFAAVPIKVHSFAKPWGVLIASSDRPDRFQTDGFGIGDIQTEPLRMLAGMIALLAANDYVRAGKNADQADAHVKLVHSSSDASSPASGTE</sequence>
<evidence type="ECO:0000313" key="3">
    <source>
        <dbReference type="EMBL" id="KZA99290.1"/>
    </source>
</evidence>
<protein>
    <recommendedName>
        <fullName evidence="2">GAF domain-containing protein</fullName>
    </recommendedName>
</protein>
<dbReference type="EMBL" id="LVYU01000103">
    <property type="protein sequence ID" value="KZA99290.1"/>
    <property type="molecule type" value="Genomic_DNA"/>
</dbReference>